<keyword evidence="2" id="KW-1185">Reference proteome</keyword>
<gene>
    <name evidence="1" type="ORF">ENSA5_35920</name>
</gene>
<dbReference type="PROSITE" id="PS51257">
    <property type="entry name" value="PROKAR_LIPOPROTEIN"/>
    <property type="match status" value="1"/>
</dbReference>
<name>A0A2S9XUH5_9BACT</name>
<organism evidence="1 2">
    <name type="scientific">Enhygromyxa salina</name>
    <dbReference type="NCBI Taxonomy" id="215803"/>
    <lineage>
        <taxon>Bacteria</taxon>
        <taxon>Pseudomonadati</taxon>
        <taxon>Myxococcota</taxon>
        <taxon>Polyangia</taxon>
        <taxon>Nannocystales</taxon>
        <taxon>Nannocystaceae</taxon>
        <taxon>Enhygromyxa</taxon>
    </lineage>
</organism>
<protein>
    <submittedName>
        <fullName evidence="1">Uncharacterized protein</fullName>
    </submittedName>
</protein>
<accession>A0A2S9XUH5</accession>
<dbReference type="AlphaFoldDB" id="A0A2S9XUH5"/>
<evidence type="ECO:0000313" key="1">
    <source>
        <dbReference type="EMBL" id="PRP96516.1"/>
    </source>
</evidence>
<evidence type="ECO:0000313" key="2">
    <source>
        <dbReference type="Proteomes" id="UP000237968"/>
    </source>
</evidence>
<reference evidence="1 2" key="1">
    <citation type="submission" date="2018-03" db="EMBL/GenBank/DDBJ databases">
        <title>Draft Genome Sequences of the Obligatory Marine Myxobacteria Enhygromyxa salina SWB005.</title>
        <authorList>
            <person name="Poehlein A."/>
            <person name="Moghaddam J.A."/>
            <person name="Harms H."/>
            <person name="Alanjari M."/>
            <person name="Koenig G.M."/>
            <person name="Daniel R."/>
            <person name="Schaeberle T.F."/>
        </authorList>
    </citation>
    <scope>NUCLEOTIDE SEQUENCE [LARGE SCALE GENOMIC DNA]</scope>
    <source>
        <strain evidence="1 2">SWB005</strain>
    </source>
</reference>
<dbReference type="EMBL" id="PVNK01000165">
    <property type="protein sequence ID" value="PRP96516.1"/>
    <property type="molecule type" value="Genomic_DNA"/>
</dbReference>
<proteinExistence type="predicted"/>
<comment type="caution">
    <text evidence="1">The sequence shown here is derived from an EMBL/GenBank/DDBJ whole genome shotgun (WGS) entry which is preliminary data.</text>
</comment>
<dbReference type="Proteomes" id="UP000237968">
    <property type="component" value="Unassembled WGS sequence"/>
</dbReference>
<sequence>MPTKYELWLATLTLTVACSSRSVTQDCDGMCEPAGPAFPGVGECVEGVCTPTYGECADKSEVSTCAEVCEAEGSVCVTNGCGGHTYRIYTILEWCEDPDRIGVEIAHDCNEPVDWQVNAAVKCCCEQRD</sequence>